<dbReference type="SUPFAM" id="SSF56112">
    <property type="entry name" value="Protein kinase-like (PK-like)"/>
    <property type="match status" value="1"/>
</dbReference>
<dbReference type="InterPro" id="IPR011009">
    <property type="entry name" value="Kinase-like_dom_sf"/>
</dbReference>
<evidence type="ECO:0000256" key="21">
    <source>
        <dbReference type="PROSITE-ProRule" id="PRU10141"/>
    </source>
</evidence>
<dbReference type="PROSITE" id="PS51285">
    <property type="entry name" value="AGC_KINASE_CTER"/>
    <property type="match status" value="1"/>
</dbReference>
<protein>
    <recommendedName>
        <fullName evidence="5">non-specific serine/threonine protein kinase</fullName>
        <ecNumber evidence="5">2.7.11.1</ecNumber>
    </recommendedName>
</protein>
<evidence type="ECO:0000256" key="4">
    <source>
        <dbReference type="ARBA" id="ARBA00009903"/>
    </source>
</evidence>
<keyword evidence="12" id="KW-0863">Zinc-finger</keyword>
<dbReference type="GO" id="GO:0031267">
    <property type="term" value="F:small GTPase binding"/>
    <property type="evidence" value="ECO:0007669"/>
    <property type="project" value="InterPro"/>
</dbReference>
<dbReference type="GO" id="GO:0005737">
    <property type="term" value="C:cytoplasm"/>
    <property type="evidence" value="ECO:0007669"/>
    <property type="project" value="TreeGrafter"/>
</dbReference>
<dbReference type="Pfam" id="PF08912">
    <property type="entry name" value="Rho_Binding"/>
    <property type="match status" value="1"/>
</dbReference>
<keyword evidence="11 21" id="KW-0547">Nucleotide-binding</keyword>
<evidence type="ECO:0000256" key="7">
    <source>
        <dbReference type="ARBA" id="ARBA00022527"/>
    </source>
</evidence>
<feature type="domain" description="Phorbol-ester/DAG-type" evidence="24">
    <location>
        <begin position="1193"/>
        <end position="1250"/>
    </location>
</feature>
<sequence>MAVENERNPRSKALEDALRDAGSEINIDALLDVLQAVVVDCDGPALRRVKNIESFLDRYHSKSREITKWRTNDKDFDVLKTIGKGAFGMVQLVRHLPTRKIYAMKMLNKQEMVKRSEPTCFWEERYILVNANSEWIVKLYYAFQDVKYLYMVMDYMAGGDLATLMDGYDFTVQWVRFYCAEMILAVDIIHKMGFVHRDVKPDNMLLDSSGHLKLADFGTCTRMGADGLVRCDVPVGTPDYISPEVLRAQEQGKGFGKYGRECDYWSIGICLYEMLCGVTPFYHESLSFTYANIMNHQNSLAFPDPDEVTLSEAAKSLICSFLCDCSVRLGKNGNEEIKAHPFFINDVWTFDNIRETPAPVVPELRSDDDSSYFCTPDDDNKHEQGSFEPSSEFEANHLCFAGFTYTRDNPLFKPMLEEKGAAHNPDIVQSRISSEGREKVGQLLNENQELTRLISTTRGELMEQQRKLDVEIELRTRAENKVMDLITRLEQEQMSKVQLAQSSHHLNERLAFYERQLKDAKDKLALETELAVKLKKKNSELTKNVTVFDTTVRDLKEKLSQLYNRCGTQERDMANLNLQLDQERQLTVKATERAQEIQNRYTELTEEMERLRRGYSERSQEIKGLEEKLASKEKQEAVLELELKNALGRYEAEASSLRREMASLTDENKQLMNSSEEATAVQAIRDKLQDEVDEKQKVIQRLQETEKHVSVLQVDHKQMQQQLSKQQADHTAQTERIQQLTRDVEEERLRRGHLQTEINHLEIEVSRLVRLESQLQIEKRELEGAVTHFQQELSTLKATRDTLTMQVADLNENLETESSFRVIYKKECEDLQEELEGKTKALQELVEEKDREEEKFKKQIETLEREKTRSHEERSVLEKDKLDLEIEKCKMQAEKESLLRQLNESKEKLEKTLSECGELRDKVNEASNQNVNNNNNSKNINNNDDADFESQIEILNQKLAKEKVLTQQAVNKLAEVMNRKSSVTAASAPTKAGVNRTAEYKKKEKQCRQLEQDLSNLKLRHRTLNADLEKARYELDVAKTEEEKTRTSMQELLDQKDRELEALRAQLEIKSGLQNPGSLSSLTDILDEDLTRKDGWLSVPIRQNIKRYGWKRQWVVATSQKIMFFNQEHDYGNVEPILSLEISRLFHVRSVTQGDVIRANSDDIPKIFQVLYADEREQRKEAELALSVTEYKNHQMVPITFYMPTSCDICQKQLWSMMRHLPALECRLCRVKIHKEHVDKDKEDNSLAPCKVKWLPSKDPARDLLCLAENDRIQGDWVKFLSVLIQKGGFTAQERARVRSLGRSATKGRA</sequence>
<dbReference type="GO" id="GO:0005524">
    <property type="term" value="F:ATP binding"/>
    <property type="evidence" value="ECO:0007669"/>
    <property type="project" value="UniProtKB-UniRule"/>
</dbReference>
<keyword evidence="14" id="KW-0862">Zinc</keyword>
<dbReference type="SUPFAM" id="SSF57889">
    <property type="entry name" value="Cysteine-rich domain"/>
    <property type="match status" value="1"/>
</dbReference>
<dbReference type="GO" id="GO:0048598">
    <property type="term" value="P:embryonic morphogenesis"/>
    <property type="evidence" value="ECO:0007669"/>
    <property type="project" value="TreeGrafter"/>
</dbReference>
<dbReference type="SUPFAM" id="SSF103652">
    <property type="entry name" value="G protein-binding domain"/>
    <property type="match status" value="1"/>
</dbReference>
<dbReference type="InterPro" id="IPR046349">
    <property type="entry name" value="C1-like_sf"/>
</dbReference>
<evidence type="ECO:0000313" key="27">
    <source>
        <dbReference type="Proteomes" id="UP000694867"/>
    </source>
</evidence>
<dbReference type="InterPro" id="IPR017441">
    <property type="entry name" value="Protein_kinase_ATP_BS"/>
</dbReference>
<dbReference type="GeneID" id="100906551"/>
<dbReference type="GO" id="GO:0031032">
    <property type="term" value="P:actomyosin structure organization"/>
    <property type="evidence" value="ECO:0007669"/>
    <property type="project" value="TreeGrafter"/>
</dbReference>
<evidence type="ECO:0000256" key="9">
    <source>
        <dbReference type="ARBA" id="ARBA00022679"/>
    </source>
</evidence>
<evidence type="ECO:0000256" key="20">
    <source>
        <dbReference type="PROSITE-ProRule" id="PRU01206"/>
    </source>
</evidence>
<evidence type="ECO:0000256" key="8">
    <source>
        <dbReference type="ARBA" id="ARBA00022553"/>
    </source>
</evidence>
<evidence type="ECO:0000256" key="3">
    <source>
        <dbReference type="ARBA" id="ARBA00004370"/>
    </source>
</evidence>
<evidence type="ECO:0000256" key="12">
    <source>
        <dbReference type="ARBA" id="ARBA00022771"/>
    </source>
</evidence>
<keyword evidence="19" id="KW-0206">Cytoskeleton</keyword>
<dbReference type="GO" id="GO:0008270">
    <property type="term" value="F:zinc ion binding"/>
    <property type="evidence" value="ECO:0007669"/>
    <property type="project" value="UniProtKB-KW"/>
</dbReference>
<dbReference type="GO" id="GO:0007266">
    <property type="term" value="P:Rho protein signal transduction"/>
    <property type="evidence" value="ECO:0007669"/>
    <property type="project" value="UniProtKB-UniRule"/>
</dbReference>
<dbReference type="Gene3D" id="2.30.29.30">
    <property type="entry name" value="Pleckstrin-homology domain (PH domain)/Phosphotyrosine-binding domain (PTB)"/>
    <property type="match status" value="1"/>
</dbReference>
<feature type="domain" description="Protein kinase" evidence="23">
    <location>
        <begin position="76"/>
        <end position="343"/>
    </location>
</feature>
<dbReference type="PROSITE" id="PS00107">
    <property type="entry name" value="PROTEIN_KINASE_ATP"/>
    <property type="match status" value="1"/>
</dbReference>
<evidence type="ECO:0000256" key="22">
    <source>
        <dbReference type="SAM" id="Coils"/>
    </source>
</evidence>
<evidence type="ECO:0000256" key="1">
    <source>
        <dbReference type="ARBA" id="ARBA00001946"/>
    </source>
</evidence>
<name>A0AAJ7SFQ0_9ACAR</name>
<evidence type="ECO:0000259" key="23">
    <source>
        <dbReference type="PROSITE" id="PS50011"/>
    </source>
</evidence>
<dbReference type="RefSeq" id="XP_028966927.1">
    <property type="nucleotide sequence ID" value="XM_029111094.1"/>
</dbReference>
<dbReference type="Pfam" id="PF25346">
    <property type="entry name" value="PH_MRCK"/>
    <property type="match status" value="1"/>
</dbReference>
<keyword evidence="15 21" id="KW-0067">ATP-binding</keyword>
<evidence type="ECO:0000256" key="14">
    <source>
        <dbReference type="ARBA" id="ARBA00022833"/>
    </source>
</evidence>
<dbReference type="GO" id="GO:0072518">
    <property type="term" value="F:Rho-dependent protein serine/threonine kinase activity"/>
    <property type="evidence" value="ECO:0007669"/>
    <property type="project" value="TreeGrafter"/>
</dbReference>
<dbReference type="GO" id="GO:0016020">
    <property type="term" value="C:membrane"/>
    <property type="evidence" value="ECO:0007669"/>
    <property type="project" value="UniProtKB-SubCell"/>
</dbReference>
<dbReference type="FunFam" id="3.30.200.20:FF:000017">
    <property type="entry name" value="Non-specific serine/threonine protein kinase"/>
    <property type="match status" value="1"/>
</dbReference>
<dbReference type="Proteomes" id="UP000694867">
    <property type="component" value="Unplaced"/>
</dbReference>
<dbReference type="PROSITE" id="PS50081">
    <property type="entry name" value="ZF_DAG_PE_2"/>
    <property type="match status" value="1"/>
</dbReference>
<evidence type="ECO:0000313" key="28">
    <source>
        <dbReference type="RefSeq" id="XP_028966927.1"/>
    </source>
</evidence>
<feature type="domain" description="AGC-kinase C-terminal" evidence="25">
    <location>
        <begin position="344"/>
        <end position="415"/>
    </location>
</feature>
<dbReference type="InterPro" id="IPR011993">
    <property type="entry name" value="PH-like_dom_sf"/>
</dbReference>
<dbReference type="PROSITE" id="PS50011">
    <property type="entry name" value="PROTEIN_KINASE_DOM"/>
    <property type="match status" value="1"/>
</dbReference>
<evidence type="ECO:0000256" key="2">
    <source>
        <dbReference type="ARBA" id="ARBA00004245"/>
    </source>
</evidence>
<accession>A0AAJ7SFQ0</accession>
<dbReference type="InterPro" id="IPR050839">
    <property type="entry name" value="Rho-assoc_Ser/Thr_Kinase"/>
</dbReference>
<dbReference type="CDD" id="cd01242">
    <property type="entry name" value="PH_ROCK"/>
    <property type="match status" value="1"/>
</dbReference>
<dbReference type="PANTHER" id="PTHR22988">
    <property type="entry name" value="MYOTONIC DYSTROPHY S/T KINASE-RELATED"/>
    <property type="match status" value="1"/>
</dbReference>
<evidence type="ECO:0000259" key="24">
    <source>
        <dbReference type="PROSITE" id="PS50081"/>
    </source>
</evidence>
<dbReference type="GO" id="GO:0000281">
    <property type="term" value="P:mitotic cytokinesis"/>
    <property type="evidence" value="ECO:0007669"/>
    <property type="project" value="TreeGrafter"/>
</dbReference>
<organism evidence="27 28">
    <name type="scientific">Galendromus occidentalis</name>
    <name type="common">western predatory mite</name>
    <dbReference type="NCBI Taxonomy" id="34638"/>
    <lineage>
        <taxon>Eukaryota</taxon>
        <taxon>Metazoa</taxon>
        <taxon>Ecdysozoa</taxon>
        <taxon>Arthropoda</taxon>
        <taxon>Chelicerata</taxon>
        <taxon>Arachnida</taxon>
        <taxon>Acari</taxon>
        <taxon>Parasitiformes</taxon>
        <taxon>Mesostigmata</taxon>
        <taxon>Gamasina</taxon>
        <taxon>Phytoseioidea</taxon>
        <taxon>Phytoseiidae</taxon>
        <taxon>Typhlodrominae</taxon>
        <taxon>Galendromus</taxon>
    </lineage>
</organism>
<dbReference type="PROSITE" id="PS00108">
    <property type="entry name" value="PROTEIN_KINASE_ST"/>
    <property type="match status" value="1"/>
</dbReference>
<dbReference type="InterPro" id="IPR057529">
    <property type="entry name" value="MRCK/ROCK_PH"/>
</dbReference>
<feature type="coiled-coil region" evidence="22">
    <location>
        <begin position="1000"/>
        <end position="1073"/>
    </location>
</feature>
<dbReference type="KEGG" id="goe:100906551"/>
<dbReference type="Gene3D" id="3.30.200.20">
    <property type="entry name" value="Phosphorylase Kinase, domain 1"/>
    <property type="match status" value="1"/>
</dbReference>
<evidence type="ECO:0000256" key="19">
    <source>
        <dbReference type="ARBA" id="ARBA00023212"/>
    </source>
</evidence>
<evidence type="ECO:0000256" key="18">
    <source>
        <dbReference type="ARBA" id="ARBA00023136"/>
    </source>
</evidence>
<dbReference type="PROSITE" id="PS51859">
    <property type="entry name" value="RHO_BD"/>
    <property type="match status" value="1"/>
</dbReference>
<comment type="cofactor">
    <cofactor evidence="1">
        <name>Mg(2+)</name>
        <dbReference type="ChEBI" id="CHEBI:18420"/>
    </cofactor>
</comment>
<evidence type="ECO:0000256" key="5">
    <source>
        <dbReference type="ARBA" id="ARBA00012513"/>
    </source>
</evidence>
<feature type="coiled-coil region" evidence="22">
    <location>
        <begin position="503"/>
        <end position="929"/>
    </location>
</feature>
<keyword evidence="6" id="KW-0963">Cytoplasm</keyword>
<evidence type="ECO:0000256" key="6">
    <source>
        <dbReference type="ARBA" id="ARBA00022490"/>
    </source>
</evidence>
<keyword evidence="18" id="KW-0472">Membrane</keyword>
<dbReference type="Gene3D" id="1.20.5.340">
    <property type="match status" value="1"/>
</dbReference>
<dbReference type="GO" id="GO:0005856">
    <property type="term" value="C:cytoskeleton"/>
    <property type="evidence" value="ECO:0007669"/>
    <property type="project" value="UniProtKB-SubCell"/>
</dbReference>
<dbReference type="Gene3D" id="3.30.60.20">
    <property type="match status" value="1"/>
</dbReference>
<dbReference type="Gene3D" id="1.20.5.730">
    <property type="entry name" value="Single helix bin"/>
    <property type="match status" value="1"/>
</dbReference>
<keyword evidence="9" id="KW-0808">Transferase</keyword>
<dbReference type="InterPro" id="IPR015008">
    <property type="entry name" value="ROCK_Rho-bd_dom"/>
</dbReference>
<evidence type="ECO:0000259" key="25">
    <source>
        <dbReference type="PROSITE" id="PS51285"/>
    </source>
</evidence>
<dbReference type="FunFam" id="1.10.510.10:FF:000751">
    <property type="entry name" value="Non-specific serine/threonine protein kinase"/>
    <property type="match status" value="1"/>
</dbReference>
<keyword evidence="16" id="KW-0460">Magnesium</keyword>
<keyword evidence="7" id="KW-0723">Serine/threonine-protein kinase</keyword>
<feature type="domain" description="RhoBD" evidence="26">
    <location>
        <begin position="906"/>
        <end position="982"/>
    </location>
</feature>
<feature type="binding site" evidence="21">
    <location>
        <position position="105"/>
    </location>
    <ligand>
        <name>ATP</name>
        <dbReference type="ChEBI" id="CHEBI:30616"/>
    </ligand>
</feature>
<evidence type="ECO:0000256" key="13">
    <source>
        <dbReference type="ARBA" id="ARBA00022777"/>
    </source>
</evidence>
<keyword evidence="10" id="KW-0479">Metal-binding</keyword>
<dbReference type="CDD" id="cd20813">
    <property type="entry name" value="C1_ROCK"/>
    <property type="match status" value="1"/>
</dbReference>
<dbReference type="InterPro" id="IPR000719">
    <property type="entry name" value="Prot_kinase_dom"/>
</dbReference>
<keyword evidence="17 20" id="KW-0175">Coiled coil</keyword>
<keyword evidence="27" id="KW-1185">Reference proteome</keyword>
<evidence type="ECO:0000256" key="17">
    <source>
        <dbReference type="ARBA" id="ARBA00023054"/>
    </source>
</evidence>
<dbReference type="PANTHER" id="PTHR22988:SF73">
    <property type="entry name" value="RHO-ASSOCIATED PROTEIN KINASE"/>
    <property type="match status" value="1"/>
</dbReference>
<dbReference type="GO" id="GO:1901888">
    <property type="term" value="P:regulation of cell junction assembly"/>
    <property type="evidence" value="ECO:0007669"/>
    <property type="project" value="TreeGrafter"/>
</dbReference>
<dbReference type="CDD" id="cd05596">
    <property type="entry name" value="STKc_ROCK"/>
    <property type="match status" value="1"/>
</dbReference>
<gene>
    <name evidence="28" type="primary">LOC100906551</name>
</gene>
<evidence type="ECO:0000259" key="26">
    <source>
        <dbReference type="PROSITE" id="PS51859"/>
    </source>
</evidence>
<dbReference type="GO" id="GO:0030866">
    <property type="term" value="P:cortical actin cytoskeleton organization"/>
    <property type="evidence" value="ECO:0007669"/>
    <property type="project" value="TreeGrafter"/>
</dbReference>
<dbReference type="SMART" id="SM00220">
    <property type="entry name" value="S_TKc"/>
    <property type="match status" value="1"/>
</dbReference>
<reference evidence="28" key="1">
    <citation type="submission" date="2025-08" db="UniProtKB">
        <authorList>
            <consortium name="RefSeq"/>
        </authorList>
    </citation>
    <scope>IDENTIFICATION</scope>
</reference>
<dbReference type="Pfam" id="PF00130">
    <property type="entry name" value="C1_1"/>
    <property type="match status" value="1"/>
</dbReference>
<dbReference type="Pfam" id="PF00069">
    <property type="entry name" value="Pkinase"/>
    <property type="match status" value="1"/>
</dbReference>
<dbReference type="InterPro" id="IPR008271">
    <property type="entry name" value="Ser/Thr_kinase_AS"/>
</dbReference>
<dbReference type="EC" id="2.7.11.1" evidence="5"/>
<proteinExistence type="inferred from homology"/>
<dbReference type="InterPro" id="IPR000961">
    <property type="entry name" value="AGC-kinase_C"/>
</dbReference>
<evidence type="ECO:0000256" key="16">
    <source>
        <dbReference type="ARBA" id="ARBA00022842"/>
    </source>
</evidence>
<evidence type="ECO:0000256" key="11">
    <source>
        <dbReference type="ARBA" id="ARBA00022741"/>
    </source>
</evidence>
<comment type="similarity">
    <text evidence="4">Belongs to the protein kinase superfamily. AGC Ser/Thr protein kinase family.</text>
</comment>
<evidence type="ECO:0000256" key="10">
    <source>
        <dbReference type="ARBA" id="ARBA00022723"/>
    </source>
</evidence>
<evidence type="ECO:0000256" key="15">
    <source>
        <dbReference type="ARBA" id="ARBA00022840"/>
    </source>
</evidence>
<dbReference type="InterPro" id="IPR002219">
    <property type="entry name" value="PKC_DAG/PE"/>
</dbReference>
<comment type="subcellular location">
    <subcellularLocation>
        <location evidence="2">Cytoplasm</location>
        <location evidence="2">Cytoskeleton</location>
    </subcellularLocation>
    <subcellularLocation>
        <location evidence="3">Membrane</location>
    </subcellularLocation>
</comment>
<dbReference type="Gene3D" id="1.10.510.10">
    <property type="entry name" value="Transferase(Phosphotransferase) domain 1"/>
    <property type="match status" value="1"/>
</dbReference>
<keyword evidence="13 28" id="KW-0418">Kinase</keyword>
<keyword evidence="8" id="KW-0597">Phosphoprotein</keyword>
<dbReference type="SMART" id="SM00109">
    <property type="entry name" value="C1"/>
    <property type="match status" value="1"/>
</dbReference>